<accession>A0A9P3PJV0</accession>
<organism evidence="2 3">
    <name type="scientific">Lyophyllum shimeji</name>
    <name type="common">Hon-shimeji</name>
    <name type="synonym">Tricholoma shimeji</name>
    <dbReference type="NCBI Taxonomy" id="47721"/>
    <lineage>
        <taxon>Eukaryota</taxon>
        <taxon>Fungi</taxon>
        <taxon>Dikarya</taxon>
        <taxon>Basidiomycota</taxon>
        <taxon>Agaricomycotina</taxon>
        <taxon>Agaricomycetes</taxon>
        <taxon>Agaricomycetidae</taxon>
        <taxon>Agaricales</taxon>
        <taxon>Tricholomatineae</taxon>
        <taxon>Lyophyllaceae</taxon>
        <taxon>Lyophyllum</taxon>
    </lineage>
</organism>
<gene>
    <name evidence="2" type="ORF">LshimejAT787_0401220</name>
</gene>
<reference evidence="2" key="1">
    <citation type="submission" date="2022-07" db="EMBL/GenBank/DDBJ databases">
        <title>The genome of Lyophyllum shimeji provides insight into the initial evolution of ectomycorrhizal fungal genome.</title>
        <authorList>
            <person name="Kobayashi Y."/>
            <person name="Shibata T."/>
            <person name="Hirakawa H."/>
            <person name="Shigenobu S."/>
            <person name="Nishiyama T."/>
            <person name="Yamada A."/>
            <person name="Hasebe M."/>
            <person name="Kawaguchi M."/>
        </authorList>
    </citation>
    <scope>NUCLEOTIDE SEQUENCE</scope>
    <source>
        <strain evidence="2">AT787</strain>
    </source>
</reference>
<protein>
    <submittedName>
        <fullName evidence="2">Uncharacterized protein</fullName>
    </submittedName>
</protein>
<evidence type="ECO:0000256" key="1">
    <source>
        <dbReference type="SAM" id="SignalP"/>
    </source>
</evidence>
<evidence type="ECO:0000313" key="2">
    <source>
        <dbReference type="EMBL" id="GLB37071.1"/>
    </source>
</evidence>
<dbReference type="EMBL" id="BRPK01000004">
    <property type="protein sequence ID" value="GLB37071.1"/>
    <property type="molecule type" value="Genomic_DNA"/>
</dbReference>
<sequence length="88" mass="8893">MQLHLSVAAALSLAVLAQARATDRLGLFCCPKTAPNGAALTNQLVGPFALTCSYGDLVCKYAAGTGHSHEAQGCPAKAVVNPNPPACS</sequence>
<dbReference type="AlphaFoldDB" id="A0A9P3PJV0"/>
<keyword evidence="1" id="KW-0732">Signal</keyword>
<keyword evidence="3" id="KW-1185">Reference proteome</keyword>
<feature type="signal peptide" evidence="1">
    <location>
        <begin position="1"/>
        <end position="19"/>
    </location>
</feature>
<comment type="caution">
    <text evidence="2">The sequence shown here is derived from an EMBL/GenBank/DDBJ whole genome shotgun (WGS) entry which is preliminary data.</text>
</comment>
<feature type="chain" id="PRO_5040322003" evidence="1">
    <location>
        <begin position="20"/>
        <end position="88"/>
    </location>
</feature>
<dbReference type="Proteomes" id="UP001063166">
    <property type="component" value="Unassembled WGS sequence"/>
</dbReference>
<evidence type="ECO:0000313" key="3">
    <source>
        <dbReference type="Proteomes" id="UP001063166"/>
    </source>
</evidence>
<proteinExistence type="predicted"/>
<dbReference type="OrthoDB" id="2964894at2759"/>
<name>A0A9P3PJV0_LYOSH</name>